<evidence type="ECO:0000256" key="2">
    <source>
        <dbReference type="ARBA" id="ARBA00022737"/>
    </source>
</evidence>
<gene>
    <name evidence="5" type="ORF">CVIRNUC_004794</name>
</gene>
<accession>A0AAV1I2H9</accession>
<dbReference type="Gene3D" id="2.80.10.50">
    <property type="match status" value="1"/>
</dbReference>
<keyword evidence="1 3" id="KW-0732">Signal</keyword>
<dbReference type="AlphaFoldDB" id="A0AAV1I2H9"/>
<feature type="chain" id="PRO_5043729424" description="MIR domain-containing protein" evidence="3">
    <location>
        <begin position="23"/>
        <end position="208"/>
    </location>
</feature>
<dbReference type="PROSITE" id="PS50919">
    <property type="entry name" value="MIR"/>
    <property type="match status" value="3"/>
</dbReference>
<proteinExistence type="predicted"/>
<feature type="signal peptide" evidence="3">
    <location>
        <begin position="1"/>
        <end position="22"/>
    </location>
</feature>
<name>A0AAV1I2H9_9CHLO</name>
<evidence type="ECO:0000313" key="6">
    <source>
        <dbReference type="Proteomes" id="UP001314263"/>
    </source>
</evidence>
<evidence type="ECO:0000256" key="3">
    <source>
        <dbReference type="SAM" id="SignalP"/>
    </source>
</evidence>
<feature type="domain" description="MIR" evidence="4">
    <location>
        <begin position="87"/>
        <end position="142"/>
    </location>
</feature>
<dbReference type="EMBL" id="CAUYUE010000005">
    <property type="protein sequence ID" value="CAK0779528.1"/>
    <property type="molecule type" value="Genomic_DNA"/>
</dbReference>
<comment type="caution">
    <text evidence="5">The sequence shown here is derived from an EMBL/GenBank/DDBJ whole genome shotgun (WGS) entry which is preliminary data.</text>
</comment>
<protein>
    <recommendedName>
        <fullName evidence="4">MIR domain-containing protein</fullName>
    </recommendedName>
</protein>
<dbReference type="PANTHER" id="PTHR46809">
    <property type="entry name" value="STROMAL CELL-DERIVED FACTOR 2-LIKE PROTEIN"/>
    <property type="match status" value="1"/>
</dbReference>
<dbReference type="SMART" id="SM00472">
    <property type="entry name" value="MIR"/>
    <property type="match status" value="3"/>
</dbReference>
<feature type="domain" description="MIR" evidence="4">
    <location>
        <begin position="143"/>
        <end position="199"/>
    </location>
</feature>
<keyword evidence="2" id="KW-0677">Repeat</keyword>
<feature type="domain" description="MIR" evidence="4">
    <location>
        <begin position="25"/>
        <end position="79"/>
    </location>
</feature>
<sequence>MIQCVQVWRLAFLIGCAALAVADEALQVTCNSVVKLKHAATDYDLHSHEISYGSGSGQQSVTGYKDTSDAASLWTVKGAKEGDCKQGTPIKSGTPIRLQHMNTRRWLHSHKYPSPLSGNQEVSAFGDDRVSDHLDVWEVSFSGGQWMRDQKVKFKHLETGAYLSSSGDKRYGRPISGQLEVCGKDKAGKVNEFWIATEGVYFPTTSDV</sequence>
<dbReference type="PANTHER" id="PTHR46809:SF2">
    <property type="entry name" value="GH21273P"/>
    <property type="match status" value="1"/>
</dbReference>
<organism evidence="5 6">
    <name type="scientific">Coccomyxa viridis</name>
    <dbReference type="NCBI Taxonomy" id="1274662"/>
    <lineage>
        <taxon>Eukaryota</taxon>
        <taxon>Viridiplantae</taxon>
        <taxon>Chlorophyta</taxon>
        <taxon>core chlorophytes</taxon>
        <taxon>Trebouxiophyceae</taxon>
        <taxon>Trebouxiophyceae incertae sedis</taxon>
        <taxon>Coccomyxaceae</taxon>
        <taxon>Coccomyxa</taxon>
    </lineage>
</organism>
<dbReference type="InterPro" id="IPR016093">
    <property type="entry name" value="MIR_motif"/>
</dbReference>
<dbReference type="SUPFAM" id="SSF82109">
    <property type="entry name" value="MIR domain"/>
    <property type="match status" value="1"/>
</dbReference>
<reference evidence="5 6" key="1">
    <citation type="submission" date="2023-10" db="EMBL/GenBank/DDBJ databases">
        <authorList>
            <person name="Maclean D."/>
            <person name="Macfadyen A."/>
        </authorList>
    </citation>
    <scope>NUCLEOTIDE SEQUENCE [LARGE SCALE GENOMIC DNA]</scope>
</reference>
<evidence type="ECO:0000256" key="1">
    <source>
        <dbReference type="ARBA" id="ARBA00022729"/>
    </source>
</evidence>
<evidence type="ECO:0000313" key="5">
    <source>
        <dbReference type="EMBL" id="CAK0779528.1"/>
    </source>
</evidence>
<evidence type="ECO:0000259" key="4">
    <source>
        <dbReference type="PROSITE" id="PS50919"/>
    </source>
</evidence>
<dbReference type="InterPro" id="IPR036300">
    <property type="entry name" value="MIR_dom_sf"/>
</dbReference>
<keyword evidence="6" id="KW-1185">Reference proteome</keyword>
<dbReference type="Proteomes" id="UP001314263">
    <property type="component" value="Unassembled WGS sequence"/>
</dbReference>
<dbReference type="Pfam" id="PF02815">
    <property type="entry name" value="MIR"/>
    <property type="match status" value="1"/>
</dbReference>